<dbReference type="InterPro" id="IPR009057">
    <property type="entry name" value="Homeodomain-like_sf"/>
</dbReference>
<accession>A0A317E9A4</accession>
<feature type="domain" description="HTH tetR-type" evidence="5">
    <location>
        <begin position="10"/>
        <end position="70"/>
    </location>
</feature>
<keyword evidence="1" id="KW-0805">Transcription regulation</keyword>
<dbReference type="SUPFAM" id="SSF46689">
    <property type="entry name" value="Homeodomain-like"/>
    <property type="match status" value="1"/>
</dbReference>
<dbReference type="PANTHER" id="PTHR30055:SF234">
    <property type="entry name" value="HTH-TYPE TRANSCRIPTIONAL REGULATOR BETI"/>
    <property type="match status" value="1"/>
</dbReference>
<feature type="DNA-binding region" description="H-T-H motif" evidence="4">
    <location>
        <begin position="33"/>
        <end position="52"/>
    </location>
</feature>
<evidence type="ECO:0000313" key="7">
    <source>
        <dbReference type="Proteomes" id="UP000246077"/>
    </source>
</evidence>
<keyword evidence="3" id="KW-0804">Transcription</keyword>
<dbReference type="AlphaFoldDB" id="A0A317E9A4"/>
<dbReference type="Pfam" id="PF00440">
    <property type="entry name" value="TetR_N"/>
    <property type="match status" value="1"/>
</dbReference>
<dbReference type="InterPro" id="IPR036271">
    <property type="entry name" value="Tet_transcr_reg_TetR-rel_C_sf"/>
</dbReference>
<dbReference type="InterPro" id="IPR050109">
    <property type="entry name" value="HTH-type_TetR-like_transc_reg"/>
</dbReference>
<protein>
    <submittedName>
        <fullName evidence="6">TetR family transcriptional regulator</fullName>
    </submittedName>
</protein>
<evidence type="ECO:0000313" key="6">
    <source>
        <dbReference type="EMBL" id="PWR23678.1"/>
    </source>
</evidence>
<sequence>MDKRQPYHHGNLREALIAAALDLSAAAGPEQVSLREVARRAGVSSAAPFRHFADRTALMTAVAEEAMRRLGGAVAAAMAGLPADAGPGARLKAMGRGYLAWVRDNPAHFRIVAARGAIDFAGSAVLTGHNDALQAMLSGIIAGLPGIDVATGRIAARALVYGLARMEVDGHFPSWGIGPAEAEQTALAVLDLFVDGLLARAGLRPGSGAGS</sequence>
<dbReference type="Proteomes" id="UP000246077">
    <property type="component" value="Unassembled WGS sequence"/>
</dbReference>
<keyword evidence="7" id="KW-1185">Reference proteome</keyword>
<keyword evidence="2 4" id="KW-0238">DNA-binding</keyword>
<dbReference type="Gene3D" id="1.10.357.10">
    <property type="entry name" value="Tetracycline Repressor, domain 2"/>
    <property type="match status" value="1"/>
</dbReference>
<dbReference type="GO" id="GO:0003700">
    <property type="term" value="F:DNA-binding transcription factor activity"/>
    <property type="evidence" value="ECO:0007669"/>
    <property type="project" value="TreeGrafter"/>
</dbReference>
<dbReference type="InterPro" id="IPR025996">
    <property type="entry name" value="MT1864/Rv1816-like_C"/>
</dbReference>
<dbReference type="PROSITE" id="PS50977">
    <property type="entry name" value="HTH_TETR_2"/>
    <property type="match status" value="1"/>
</dbReference>
<reference evidence="7" key="1">
    <citation type="submission" date="2018-05" db="EMBL/GenBank/DDBJ databases">
        <title>Zavarzinia sp. HR-AS.</title>
        <authorList>
            <person name="Lee Y."/>
            <person name="Jeon C.O."/>
        </authorList>
    </citation>
    <scope>NUCLEOTIDE SEQUENCE [LARGE SCALE GENOMIC DNA]</scope>
    <source>
        <strain evidence="7">DSM 1231</strain>
    </source>
</reference>
<gene>
    <name evidence="6" type="ORF">DKG75_03675</name>
</gene>
<evidence type="ECO:0000256" key="4">
    <source>
        <dbReference type="PROSITE-ProRule" id="PRU00335"/>
    </source>
</evidence>
<evidence type="ECO:0000256" key="3">
    <source>
        <dbReference type="ARBA" id="ARBA00023163"/>
    </source>
</evidence>
<dbReference type="OrthoDB" id="7056813at2"/>
<comment type="caution">
    <text evidence="6">The sequence shown here is derived from an EMBL/GenBank/DDBJ whole genome shotgun (WGS) entry which is preliminary data.</text>
</comment>
<evidence type="ECO:0000259" key="5">
    <source>
        <dbReference type="PROSITE" id="PS50977"/>
    </source>
</evidence>
<dbReference type="InterPro" id="IPR001647">
    <property type="entry name" value="HTH_TetR"/>
</dbReference>
<dbReference type="Pfam" id="PF13305">
    <property type="entry name" value="TetR_C_33"/>
    <property type="match status" value="1"/>
</dbReference>
<dbReference type="PANTHER" id="PTHR30055">
    <property type="entry name" value="HTH-TYPE TRANSCRIPTIONAL REGULATOR RUTR"/>
    <property type="match status" value="1"/>
</dbReference>
<dbReference type="EMBL" id="QGLF01000001">
    <property type="protein sequence ID" value="PWR23678.1"/>
    <property type="molecule type" value="Genomic_DNA"/>
</dbReference>
<dbReference type="SUPFAM" id="SSF48498">
    <property type="entry name" value="Tetracyclin repressor-like, C-terminal domain"/>
    <property type="match status" value="1"/>
</dbReference>
<name>A0A317E9A4_9PROT</name>
<evidence type="ECO:0000256" key="2">
    <source>
        <dbReference type="ARBA" id="ARBA00023125"/>
    </source>
</evidence>
<dbReference type="GO" id="GO:0000976">
    <property type="term" value="F:transcription cis-regulatory region binding"/>
    <property type="evidence" value="ECO:0007669"/>
    <property type="project" value="TreeGrafter"/>
</dbReference>
<dbReference type="PRINTS" id="PR00455">
    <property type="entry name" value="HTHTETR"/>
</dbReference>
<dbReference type="RefSeq" id="WP_109919708.1">
    <property type="nucleotide sequence ID" value="NZ_QGLF01000001.1"/>
</dbReference>
<evidence type="ECO:0000256" key="1">
    <source>
        <dbReference type="ARBA" id="ARBA00023015"/>
    </source>
</evidence>
<proteinExistence type="predicted"/>
<organism evidence="6 7">
    <name type="scientific">Zavarzinia compransoris</name>
    <dbReference type="NCBI Taxonomy" id="1264899"/>
    <lineage>
        <taxon>Bacteria</taxon>
        <taxon>Pseudomonadati</taxon>
        <taxon>Pseudomonadota</taxon>
        <taxon>Alphaproteobacteria</taxon>
        <taxon>Rhodospirillales</taxon>
        <taxon>Zavarziniaceae</taxon>
        <taxon>Zavarzinia</taxon>
    </lineage>
</organism>